<evidence type="ECO:0000313" key="15">
    <source>
        <dbReference type="EMBL" id="RWA05934.1"/>
    </source>
</evidence>
<dbReference type="InterPro" id="IPR015500">
    <property type="entry name" value="Peptidase_S8_subtilisin-rel"/>
</dbReference>
<feature type="domain" description="Peptidase S8/S53" evidence="12">
    <location>
        <begin position="152"/>
        <end position="572"/>
    </location>
</feature>
<dbReference type="PROSITE" id="PS00136">
    <property type="entry name" value="SUBTILASE_ASP"/>
    <property type="match status" value="1"/>
</dbReference>
<gene>
    <name evidence="15" type="ORF">EKO27_g9166</name>
</gene>
<accession>A0A439CUS1</accession>
<keyword evidence="7 9" id="KW-0720">Serine protease</keyword>
<dbReference type="PANTHER" id="PTHR43806:SF66">
    <property type="entry name" value="SERIN ENDOPEPTIDASE"/>
    <property type="match status" value="1"/>
</dbReference>
<feature type="active site" description="Charge relay system" evidence="8 9">
    <location>
        <position position="211"/>
    </location>
</feature>
<dbReference type="Gene3D" id="2.60.40.1710">
    <property type="entry name" value="Subtilisin-like superfamily"/>
    <property type="match status" value="1"/>
</dbReference>
<dbReference type="SUPFAM" id="SSF52743">
    <property type="entry name" value="Subtilisin-like"/>
    <property type="match status" value="1"/>
</dbReference>
<evidence type="ECO:0000256" key="5">
    <source>
        <dbReference type="ARBA" id="ARBA00022729"/>
    </source>
</evidence>
<dbReference type="InterPro" id="IPR010435">
    <property type="entry name" value="C5a/SBT2-like_Fn3"/>
</dbReference>
<dbReference type="PRINTS" id="PR00723">
    <property type="entry name" value="SUBTILISIN"/>
</dbReference>
<feature type="domain" description="C5a peptidase/Subtilisin-like protease SBT2-like Fn3-like" evidence="14">
    <location>
        <begin position="594"/>
        <end position="705"/>
    </location>
</feature>
<dbReference type="InterPro" id="IPR034187">
    <property type="entry name" value="Peptidases_S8_5"/>
</dbReference>
<evidence type="ECO:0000256" key="7">
    <source>
        <dbReference type="ARBA" id="ARBA00022825"/>
    </source>
</evidence>
<feature type="active site" description="Charge relay system" evidence="8 9">
    <location>
        <position position="161"/>
    </location>
</feature>
<keyword evidence="16" id="KW-1185">Reference proteome</keyword>
<evidence type="ECO:0000256" key="10">
    <source>
        <dbReference type="RuleBase" id="RU003355"/>
    </source>
</evidence>
<feature type="chain" id="PRO_5019331258" description="Peptidase S8/S53 domain-containing protein" evidence="11">
    <location>
        <begin position="23"/>
        <end position="848"/>
    </location>
</feature>
<comment type="similarity">
    <text evidence="1 9 10">Belongs to the peptidase S8 family.</text>
</comment>
<sequence length="848" mass="88983">MVRSTFVLSLLAGAGGFLSTEAKKLSEAKHLTGSYVIEFEDSKDASDFFTRIGSKAKTRMNFDSSIFKGVSIQFHDTETAEEEAAALADLSSVKRVWPNRIYDLPKDEIVWTGKSKDASIAHNNVKRQLSNDTFSPHLMTQVDKLRAKGIVGKGIKIGVIDTGIDYTHPALGGCFGPGCLVSYGYDIVGDDYTGYNTPIPDEDPYDGCAGHGSHVSGIIAAQANDYGFTGAAPGVTLGAYRVFGCSGSAANDVLIEAYLRAFEDGSNIITASIGGSSGWSEDPWAVVVSRIVEAGVPCTVSAGNAGAAGLFYASTASNGKRVTSVASVDNWITPVLLTDSSFSVDGGDEETFGYVVGDPSAWAGVNLPLWAPSFDTTEAAQGCDPFPADTPDLSEKIVLIRRGTCTFVQKATNAATVGAKYVLFYNNVPAGASGPSVAEVTTIKAVGMTTASQGVAWVESLAAGSEVVLNMADPETAPVSLITSDNTLTGGAASTYTTWNPTYEMDVKPQVASPGGNILSTWPQTLGSYAVISGTSMSCPLVAGIYALIADVRGTFDPATLEALVASTANPRLYNEGSGNATSSLQCHNKSYLAFNDTDNLDKTLTFTIKNLGKKAVTYKLGSVGAATAYTFSDSLYPDVFPGLEVSDEYAKIGLSRSSVTVPAQGSAIISVTVTPPKLDGSRLPVYSGYITLNGTNGENLSLPYNGAVGSLYGTRVLDTGYLSISSDPNLAPVNGSASFVLSKDPSADVTLPVAVAFMAFGSPRISIKLLQIKGKTTKDLGDILDSPYDFAPRDDFPAAFDGRLADGTYVPAGEYKFSIEALHIFGDAKKVRDWDVAVTAPFTVRYG</sequence>
<keyword evidence="6 9" id="KW-0378">Hydrolase</keyword>
<keyword evidence="5 11" id="KW-0732">Signal</keyword>
<evidence type="ECO:0000256" key="3">
    <source>
        <dbReference type="ARBA" id="ARBA00022525"/>
    </source>
</evidence>
<dbReference type="GO" id="GO:0004252">
    <property type="term" value="F:serine-type endopeptidase activity"/>
    <property type="evidence" value="ECO:0007669"/>
    <property type="project" value="UniProtKB-UniRule"/>
</dbReference>
<evidence type="ECO:0008006" key="17">
    <source>
        <dbReference type="Google" id="ProtNLM"/>
    </source>
</evidence>
<evidence type="ECO:0000256" key="6">
    <source>
        <dbReference type="ARBA" id="ARBA00022801"/>
    </source>
</evidence>
<dbReference type="InterPro" id="IPR050131">
    <property type="entry name" value="Peptidase_S8_subtilisin-like"/>
</dbReference>
<dbReference type="EMBL" id="RYZI01000384">
    <property type="protein sequence ID" value="RWA05934.1"/>
    <property type="molecule type" value="Genomic_DNA"/>
</dbReference>
<comment type="caution">
    <text evidence="15">The sequence shown here is derived from an EMBL/GenBank/DDBJ whole genome shotgun (WGS) entry which is preliminary data.</text>
</comment>
<dbReference type="InterPro" id="IPR036852">
    <property type="entry name" value="Peptidase_S8/S53_dom_sf"/>
</dbReference>
<dbReference type="SUPFAM" id="SSF52025">
    <property type="entry name" value="PA domain"/>
    <property type="match status" value="1"/>
</dbReference>
<evidence type="ECO:0000256" key="11">
    <source>
        <dbReference type="SAM" id="SignalP"/>
    </source>
</evidence>
<dbReference type="CDD" id="cd07489">
    <property type="entry name" value="Peptidases_S8_5"/>
    <property type="match status" value="1"/>
</dbReference>
<dbReference type="PROSITE" id="PS00138">
    <property type="entry name" value="SUBTILASE_SER"/>
    <property type="match status" value="1"/>
</dbReference>
<dbReference type="PROSITE" id="PS00137">
    <property type="entry name" value="SUBTILASE_HIS"/>
    <property type="match status" value="1"/>
</dbReference>
<dbReference type="GO" id="GO:0016020">
    <property type="term" value="C:membrane"/>
    <property type="evidence" value="ECO:0007669"/>
    <property type="project" value="InterPro"/>
</dbReference>
<dbReference type="Gene3D" id="3.50.30.30">
    <property type="match status" value="1"/>
</dbReference>
<dbReference type="STRING" id="363999.A0A439CUS1"/>
<evidence type="ECO:0000259" key="14">
    <source>
        <dbReference type="Pfam" id="PF06280"/>
    </source>
</evidence>
<dbReference type="Pfam" id="PF06280">
    <property type="entry name" value="fn3_5"/>
    <property type="match status" value="1"/>
</dbReference>
<evidence type="ECO:0000313" key="16">
    <source>
        <dbReference type="Proteomes" id="UP000286045"/>
    </source>
</evidence>
<proteinExistence type="inferred from homology"/>
<dbReference type="InterPro" id="IPR046450">
    <property type="entry name" value="PA_dom_sf"/>
</dbReference>
<evidence type="ECO:0000259" key="12">
    <source>
        <dbReference type="Pfam" id="PF00082"/>
    </source>
</evidence>
<feature type="active site" description="Charge relay system" evidence="8 9">
    <location>
        <position position="536"/>
    </location>
</feature>
<keyword evidence="4 9" id="KW-0645">Protease</keyword>
<dbReference type="Pfam" id="PF00082">
    <property type="entry name" value="Peptidase_S8"/>
    <property type="match status" value="1"/>
</dbReference>
<dbReference type="Proteomes" id="UP000286045">
    <property type="component" value="Unassembled WGS sequence"/>
</dbReference>
<organism evidence="15 16">
    <name type="scientific">Xylaria grammica</name>
    <dbReference type="NCBI Taxonomy" id="363999"/>
    <lineage>
        <taxon>Eukaryota</taxon>
        <taxon>Fungi</taxon>
        <taxon>Dikarya</taxon>
        <taxon>Ascomycota</taxon>
        <taxon>Pezizomycotina</taxon>
        <taxon>Sordariomycetes</taxon>
        <taxon>Xylariomycetidae</taxon>
        <taxon>Xylariales</taxon>
        <taxon>Xylariaceae</taxon>
        <taxon>Xylaria</taxon>
    </lineage>
</organism>
<keyword evidence="2" id="KW-0134">Cell wall</keyword>
<feature type="domain" description="PA" evidence="13">
    <location>
        <begin position="379"/>
        <end position="450"/>
    </location>
</feature>
<dbReference type="Pfam" id="PF02225">
    <property type="entry name" value="PA"/>
    <property type="match status" value="1"/>
</dbReference>
<evidence type="ECO:0000259" key="13">
    <source>
        <dbReference type="Pfam" id="PF02225"/>
    </source>
</evidence>
<dbReference type="PROSITE" id="PS51892">
    <property type="entry name" value="SUBTILASE"/>
    <property type="match status" value="1"/>
</dbReference>
<reference evidence="15 16" key="1">
    <citation type="submission" date="2018-12" db="EMBL/GenBank/DDBJ databases">
        <title>Draft genome sequence of Xylaria grammica IHI A82.</title>
        <authorList>
            <person name="Buettner E."/>
            <person name="Kellner H."/>
        </authorList>
    </citation>
    <scope>NUCLEOTIDE SEQUENCE [LARGE SCALE GENOMIC DNA]</scope>
    <source>
        <strain evidence="15 16">IHI A82</strain>
    </source>
</reference>
<dbReference type="GO" id="GO:0006508">
    <property type="term" value="P:proteolysis"/>
    <property type="evidence" value="ECO:0007669"/>
    <property type="project" value="UniProtKB-KW"/>
</dbReference>
<evidence type="ECO:0000256" key="8">
    <source>
        <dbReference type="PIRSR" id="PIRSR615500-1"/>
    </source>
</evidence>
<dbReference type="InterPro" id="IPR023828">
    <property type="entry name" value="Peptidase_S8_Ser-AS"/>
</dbReference>
<name>A0A439CUS1_9PEZI</name>
<keyword evidence="3" id="KW-0964">Secreted</keyword>
<feature type="signal peptide" evidence="11">
    <location>
        <begin position="1"/>
        <end position="22"/>
    </location>
</feature>
<evidence type="ECO:0000256" key="1">
    <source>
        <dbReference type="ARBA" id="ARBA00011073"/>
    </source>
</evidence>
<dbReference type="PANTHER" id="PTHR43806">
    <property type="entry name" value="PEPTIDASE S8"/>
    <property type="match status" value="1"/>
</dbReference>
<protein>
    <recommendedName>
        <fullName evidence="17">Peptidase S8/S53 domain-containing protein</fullName>
    </recommendedName>
</protein>
<dbReference type="InterPro" id="IPR022398">
    <property type="entry name" value="Peptidase_S8_His-AS"/>
</dbReference>
<dbReference type="InterPro" id="IPR003137">
    <property type="entry name" value="PA_domain"/>
</dbReference>
<dbReference type="InterPro" id="IPR000209">
    <property type="entry name" value="Peptidase_S8/S53_dom"/>
</dbReference>
<evidence type="ECO:0000256" key="2">
    <source>
        <dbReference type="ARBA" id="ARBA00022512"/>
    </source>
</evidence>
<dbReference type="InterPro" id="IPR023827">
    <property type="entry name" value="Peptidase_S8_Asp-AS"/>
</dbReference>
<dbReference type="AlphaFoldDB" id="A0A439CUS1"/>
<dbReference type="Gene3D" id="3.40.50.200">
    <property type="entry name" value="Peptidase S8/S53 domain"/>
    <property type="match status" value="1"/>
</dbReference>
<evidence type="ECO:0000256" key="9">
    <source>
        <dbReference type="PROSITE-ProRule" id="PRU01240"/>
    </source>
</evidence>
<evidence type="ECO:0000256" key="4">
    <source>
        <dbReference type="ARBA" id="ARBA00022670"/>
    </source>
</evidence>
<dbReference type="CDD" id="cd02124">
    <property type="entry name" value="PA_PoS1_like"/>
    <property type="match status" value="1"/>
</dbReference>